<dbReference type="Pfam" id="PF00085">
    <property type="entry name" value="Thioredoxin"/>
    <property type="match status" value="1"/>
</dbReference>
<evidence type="ECO:0000259" key="7">
    <source>
        <dbReference type="PROSITE" id="PS51352"/>
    </source>
</evidence>
<keyword evidence="9" id="KW-1185">Reference proteome</keyword>
<evidence type="ECO:0000256" key="4">
    <source>
        <dbReference type="ARBA" id="ARBA00023157"/>
    </source>
</evidence>
<comment type="similarity">
    <text evidence="1 6">Belongs to the thioredoxin family.</text>
</comment>
<evidence type="ECO:0000256" key="5">
    <source>
        <dbReference type="ARBA" id="ARBA00023284"/>
    </source>
</evidence>
<evidence type="ECO:0000313" key="8">
    <source>
        <dbReference type="EMBL" id="MEA5443185.1"/>
    </source>
</evidence>
<proteinExistence type="inferred from homology"/>
<name>A0ABU5SXD8_9CYAN</name>
<evidence type="ECO:0000256" key="6">
    <source>
        <dbReference type="PIRNR" id="PIRNR000077"/>
    </source>
</evidence>
<dbReference type="PROSITE" id="PS00194">
    <property type="entry name" value="THIOREDOXIN_1"/>
    <property type="match status" value="1"/>
</dbReference>
<keyword evidence="4" id="KW-1015">Disulfide bond</keyword>
<gene>
    <name evidence="8" type="ORF">VB739_11535</name>
</gene>
<dbReference type="Gene3D" id="3.40.30.10">
    <property type="entry name" value="Glutaredoxin"/>
    <property type="match status" value="1"/>
</dbReference>
<organism evidence="8 9">
    <name type="scientific">Cyanobium gracile UHCC 0281</name>
    <dbReference type="NCBI Taxonomy" id="3110309"/>
    <lineage>
        <taxon>Bacteria</taxon>
        <taxon>Bacillati</taxon>
        <taxon>Cyanobacteriota</taxon>
        <taxon>Cyanophyceae</taxon>
        <taxon>Synechococcales</taxon>
        <taxon>Prochlorococcaceae</taxon>
        <taxon>Cyanobium</taxon>
    </lineage>
</organism>
<keyword evidence="2" id="KW-0813">Transport</keyword>
<accession>A0ABU5SXD8</accession>
<evidence type="ECO:0000256" key="2">
    <source>
        <dbReference type="ARBA" id="ARBA00022448"/>
    </source>
</evidence>
<feature type="domain" description="Thioredoxin" evidence="7">
    <location>
        <begin position="1"/>
        <end position="116"/>
    </location>
</feature>
<dbReference type="SUPFAM" id="SSF52833">
    <property type="entry name" value="Thioredoxin-like"/>
    <property type="match status" value="1"/>
</dbReference>
<evidence type="ECO:0000256" key="3">
    <source>
        <dbReference type="ARBA" id="ARBA00022982"/>
    </source>
</evidence>
<keyword evidence="5" id="KW-0676">Redox-active center</keyword>
<sequence length="116" mass="12194">MPADVDSPVLALTDANFQASVLEAPGPVLVDVWAAWCGPCRLMAPLMTWAATAYADAPGGALTVGKLEADPNPISRDSLKVQGLPTLVLFRDGLEVARHEGAMAQSQLKAFLDAHL</sequence>
<dbReference type="PANTHER" id="PTHR45663:SF22">
    <property type="entry name" value="THIOREDOXIN X, CHLOROPLASTIC"/>
    <property type="match status" value="1"/>
</dbReference>
<dbReference type="PANTHER" id="PTHR45663">
    <property type="entry name" value="GEO12009P1"/>
    <property type="match status" value="1"/>
</dbReference>
<evidence type="ECO:0000256" key="1">
    <source>
        <dbReference type="ARBA" id="ARBA00008987"/>
    </source>
</evidence>
<evidence type="ECO:0000313" key="9">
    <source>
        <dbReference type="Proteomes" id="UP001302329"/>
    </source>
</evidence>
<dbReference type="InterPro" id="IPR017937">
    <property type="entry name" value="Thioredoxin_CS"/>
</dbReference>
<dbReference type="PRINTS" id="PR00421">
    <property type="entry name" value="THIOREDOXIN"/>
</dbReference>
<dbReference type="InterPro" id="IPR005746">
    <property type="entry name" value="Thioredoxin"/>
</dbReference>
<dbReference type="InterPro" id="IPR013766">
    <property type="entry name" value="Thioredoxin_domain"/>
</dbReference>
<keyword evidence="3" id="KW-0249">Electron transport</keyword>
<comment type="caution">
    <text evidence="8">The sequence shown here is derived from an EMBL/GenBank/DDBJ whole genome shotgun (WGS) entry which is preliminary data.</text>
</comment>
<dbReference type="InterPro" id="IPR036249">
    <property type="entry name" value="Thioredoxin-like_sf"/>
</dbReference>
<dbReference type="Proteomes" id="UP001302329">
    <property type="component" value="Unassembled WGS sequence"/>
</dbReference>
<reference evidence="8 9" key="1">
    <citation type="submission" date="2023-12" db="EMBL/GenBank/DDBJ databases">
        <title>Baltic Sea Cyanobacteria.</title>
        <authorList>
            <person name="Delbaje E."/>
            <person name="Fewer D.P."/>
            <person name="Shishido T.K."/>
        </authorList>
    </citation>
    <scope>NUCLEOTIDE SEQUENCE [LARGE SCALE GENOMIC DNA]</scope>
    <source>
        <strain evidence="8 9">UHCC 0281</strain>
    </source>
</reference>
<dbReference type="PIRSF" id="PIRSF000077">
    <property type="entry name" value="Thioredoxin"/>
    <property type="match status" value="1"/>
</dbReference>
<dbReference type="RefSeq" id="WP_323357194.1">
    <property type="nucleotide sequence ID" value="NZ_JAYGHY010000040.1"/>
</dbReference>
<dbReference type="CDD" id="cd02947">
    <property type="entry name" value="TRX_family"/>
    <property type="match status" value="1"/>
</dbReference>
<dbReference type="PROSITE" id="PS51352">
    <property type="entry name" value="THIOREDOXIN_2"/>
    <property type="match status" value="1"/>
</dbReference>
<dbReference type="EMBL" id="JAYGHY010000040">
    <property type="protein sequence ID" value="MEA5443185.1"/>
    <property type="molecule type" value="Genomic_DNA"/>
</dbReference>
<protein>
    <recommendedName>
        <fullName evidence="6">Thioredoxin</fullName>
    </recommendedName>
</protein>